<evidence type="ECO:0000313" key="1">
    <source>
        <dbReference type="EMBL" id="CDQ63914.1"/>
    </source>
</evidence>
<accession>A0A060WF99</accession>
<proteinExistence type="predicted"/>
<dbReference type="Proteomes" id="UP000193380">
    <property type="component" value="Unassembled WGS sequence"/>
</dbReference>
<reference evidence="1" key="2">
    <citation type="submission" date="2014-03" db="EMBL/GenBank/DDBJ databases">
        <authorList>
            <person name="Genoscope - CEA"/>
        </authorList>
    </citation>
    <scope>NUCLEOTIDE SEQUENCE</scope>
</reference>
<protein>
    <submittedName>
        <fullName evidence="1">Uncharacterized protein</fullName>
    </submittedName>
</protein>
<dbReference type="AlphaFoldDB" id="A0A060WF99"/>
<organism evidence="1 2">
    <name type="scientific">Oncorhynchus mykiss</name>
    <name type="common">Rainbow trout</name>
    <name type="synonym">Salmo gairdneri</name>
    <dbReference type="NCBI Taxonomy" id="8022"/>
    <lineage>
        <taxon>Eukaryota</taxon>
        <taxon>Metazoa</taxon>
        <taxon>Chordata</taxon>
        <taxon>Craniata</taxon>
        <taxon>Vertebrata</taxon>
        <taxon>Euteleostomi</taxon>
        <taxon>Actinopterygii</taxon>
        <taxon>Neopterygii</taxon>
        <taxon>Teleostei</taxon>
        <taxon>Protacanthopterygii</taxon>
        <taxon>Salmoniformes</taxon>
        <taxon>Salmonidae</taxon>
        <taxon>Salmoninae</taxon>
        <taxon>Oncorhynchus</taxon>
    </lineage>
</organism>
<name>A0A060WF99_ONCMY</name>
<dbReference type="EMBL" id="FR904454">
    <property type="protein sequence ID" value="CDQ63914.1"/>
    <property type="molecule type" value="Genomic_DNA"/>
</dbReference>
<reference evidence="1" key="1">
    <citation type="journal article" date="2014" name="Nat. Commun.">
        <title>The rainbow trout genome provides novel insights into evolution after whole-genome duplication in vertebrates.</title>
        <authorList>
            <person name="Berthelot C."/>
            <person name="Brunet F."/>
            <person name="Chalopin D."/>
            <person name="Juanchich A."/>
            <person name="Bernard M."/>
            <person name="Noel B."/>
            <person name="Bento P."/>
            <person name="Da Silva C."/>
            <person name="Labadie K."/>
            <person name="Alberti A."/>
            <person name="Aury J.M."/>
            <person name="Louis A."/>
            <person name="Dehais P."/>
            <person name="Bardou P."/>
            <person name="Montfort J."/>
            <person name="Klopp C."/>
            <person name="Cabau C."/>
            <person name="Gaspin C."/>
            <person name="Thorgaard G.H."/>
            <person name="Boussaha M."/>
            <person name="Quillet E."/>
            <person name="Guyomard R."/>
            <person name="Galiana D."/>
            <person name="Bobe J."/>
            <person name="Volff J.N."/>
            <person name="Genet C."/>
            <person name="Wincker P."/>
            <person name="Jaillon O."/>
            <person name="Roest Crollius H."/>
            <person name="Guiguen Y."/>
        </authorList>
    </citation>
    <scope>NUCLEOTIDE SEQUENCE [LARGE SCALE GENOMIC DNA]</scope>
</reference>
<dbReference type="PaxDb" id="8022-A0A060WF99"/>
<gene>
    <name evidence="1" type="ORF">GSONMT00070059001</name>
</gene>
<sequence length="86" mass="9628">MGDVSVARIQEDQDGIIITGKLKIVNCSKEMIRALSCGDSHTGLLSEEGRVLCLDKNIPSWVPFHIMMHLYIAYPKKPYSNSVSMF</sequence>
<evidence type="ECO:0000313" key="2">
    <source>
        <dbReference type="Proteomes" id="UP000193380"/>
    </source>
</evidence>